<dbReference type="GO" id="GO:0005743">
    <property type="term" value="C:mitochondrial inner membrane"/>
    <property type="evidence" value="ECO:0007669"/>
    <property type="project" value="UniProtKB-SubCell"/>
</dbReference>
<dbReference type="GO" id="GO:0048039">
    <property type="term" value="F:ubiquinone binding"/>
    <property type="evidence" value="ECO:0007669"/>
    <property type="project" value="TreeGrafter"/>
</dbReference>
<proteinExistence type="inferred from homology"/>
<evidence type="ECO:0000256" key="12">
    <source>
        <dbReference type="SAM" id="Phobius"/>
    </source>
</evidence>
<dbReference type="OrthoDB" id="18577at2759"/>
<accession>A0A0L0BX34</accession>
<feature type="binding site" description="axial binding residue" evidence="11">
    <location>
        <position position="113"/>
    </location>
    <ligand>
        <name>heme b</name>
        <dbReference type="ChEBI" id="CHEBI:60344"/>
        <note>ligand shared with SDHC</note>
    </ligand>
    <ligandPart>
        <name>Fe</name>
        <dbReference type="ChEBI" id="CHEBI:18248"/>
    </ligandPart>
</feature>
<dbReference type="CDD" id="cd03496">
    <property type="entry name" value="SQR_TypeC_CybS"/>
    <property type="match status" value="1"/>
</dbReference>
<comment type="subcellular location">
    <subcellularLocation>
        <location evidence="1">Mitochondrion inner membrane</location>
        <topology evidence="1">Multi-pass membrane protein</topology>
    </subcellularLocation>
</comment>
<dbReference type="Proteomes" id="UP000037069">
    <property type="component" value="Unassembled WGS sequence"/>
</dbReference>
<evidence type="ECO:0000256" key="10">
    <source>
        <dbReference type="PIRSR" id="PIRSR607992-1"/>
    </source>
</evidence>
<dbReference type="GO" id="GO:0046872">
    <property type="term" value="F:metal ion binding"/>
    <property type="evidence" value="ECO:0007669"/>
    <property type="project" value="UniProtKB-KW"/>
</dbReference>
<name>A0A0L0BX34_LUCCU</name>
<keyword evidence="5" id="KW-0999">Mitochondrion inner membrane</keyword>
<evidence type="ECO:0000313" key="13">
    <source>
        <dbReference type="EMBL" id="KNC23794.1"/>
    </source>
</evidence>
<reference evidence="13 14" key="1">
    <citation type="journal article" date="2015" name="Nat. Commun.">
        <title>Lucilia cuprina genome unlocks parasitic fly biology to underpin future interventions.</title>
        <authorList>
            <person name="Anstead C.A."/>
            <person name="Korhonen P.K."/>
            <person name="Young N.D."/>
            <person name="Hall R.S."/>
            <person name="Jex A.R."/>
            <person name="Murali S.C."/>
            <person name="Hughes D.S."/>
            <person name="Lee S.F."/>
            <person name="Perry T."/>
            <person name="Stroehlein A.J."/>
            <person name="Ansell B.R."/>
            <person name="Breugelmans B."/>
            <person name="Hofmann A."/>
            <person name="Qu J."/>
            <person name="Dugan S."/>
            <person name="Lee S.L."/>
            <person name="Chao H."/>
            <person name="Dinh H."/>
            <person name="Han Y."/>
            <person name="Doddapaneni H.V."/>
            <person name="Worley K.C."/>
            <person name="Muzny D.M."/>
            <person name="Ioannidis P."/>
            <person name="Waterhouse R.M."/>
            <person name="Zdobnov E.M."/>
            <person name="James P.J."/>
            <person name="Bagnall N.H."/>
            <person name="Kotze A.C."/>
            <person name="Gibbs R.A."/>
            <person name="Richards S."/>
            <person name="Batterham P."/>
            <person name="Gasser R.B."/>
        </authorList>
    </citation>
    <scope>NUCLEOTIDE SEQUENCE [LARGE SCALE GENOMIC DNA]</scope>
    <source>
        <strain evidence="13 14">LS</strain>
        <tissue evidence="13">Full body</tissue>
    </source>
</reference>
<evidence type="ECO:0000256" key="8">
    <source>
        <dbReference type="ARBA" id="ARBA00023128"/>
    </source>
</evidence>
<dbReference type="STRING" id="7375.A0A0L0BX34"/>
<evidence type="ECO:0000256" key="4">
    <source>
        <dbReference type="ARBA" id="ARBA00022692"/>
    </source>
</evidence>
<dbReference type="EMBL" id="JRES01001300">
    <property type="protein sequence ID" value="KNC23794.1"/>
    <property type="molecule type" value="Genomic_DNA"/>
</dbReference>
<feature type="binding site" evidence="10">
    <location>
        <position position="125"/>
    </location>
    <ligand>
        <name>a ubiquinone</name>
        <dbReference type="ChEBI" id="CHEBI:16389"/>
        <note>ligand shared with IP/SDHB</note>
    </ligand>
</feature>
<keyword evidence="6" id="KW-0809">Transit peptide</keyword>
<dbReference type="Pfam" id="PF05328">
    <property type="entry name" value="CybS"/>
    <property type="match status" value="2"/>
</dbReference>
<keyword evidence="8" id="KW-0496">Mitochondrion</keyword>
<dbReference type="InterPro" id="IPR007992">
    <property type="entry name" value="CybS"/>
</dbReference>
<comment type="caution">
    <text evidence="13">The sequence shown here is derived from an EMBL/GenBank/DDBJ whole genome shotgun (WGS) entry which is preliminary data.</text>
</comment>
<feature type="transmembrane region" description="Helical" evidence="12">
    <location>
        <begin position="75"/>
        <end position="97"/>
    </location>
</feature>
<dbReference type="Gene3D" id="1.20.1300.10">
    <property type="entry name" value="Fumarate reductase/succinate dehydrogenase, transmembrane subunit"/>
    <property type="match status" value="2"/>
</dbReference>
<evidence type="ECO:0000256" key="1">
    <source>
        <dbReference type="ARBA" id="ARBA00004448"/>
    </source>
</evidence>
<sequence>MALNMLLRNATKINSAAGLMKSARLTPLKTYATVVAAQRNALVKPLSLVKNATPISRNIALSAPRLSAEGGNHTALWTIERGVSVALLAVIPTAFLLPSQSMDALLAVSLVLHTHWGIEAMVTDYVRPAVVGNVLPKVAHGSLLLISMATLGGLFYMIYNDIGIAKSVKKLWAVKGFKRFQTSKTITIKEYETSRKYTWNWKLERLMGWTLAIIIPMAFAIESKELEMLLASAGLMHTYWGCQSMCSDYLRSSNVGKVLPIIVRFAVVVLTFASLAGYYQLIYEDVGLISMIKKLWSIRGQDYVPPK</sequence>
<dbReference type="GO" id="GO:0020037">
    <property type="term" value="F:heme binding"/>
    <property type="evidence" value="ECO:0007669"/>
    <property type="project" value="TreeGrafter"/>
</dbReference>
<dbReference type="InterPro" id="IPR034804">
    <property type="entry name" value="SQR/QFR_C/D"/>
</dbReference>
<dbReference type="PANTHER" id="PTHR13337">
    <property type="entry name" value="SUCCINATE DEHYDROGENASE"/>
    <property type="match status" value="1"/>
</dbReference>
<dbReference type="PANTHER" id="PTHR13337:SF2">
    <property type="entry name" value="SUCCINATE DEHYDROGENASE [UBIQUINONE] CYTOCHROME B SMALL SUBUNIT, MITOCHONDRIAL"/>
    <property type="match status" value="1"/>
</dbReference>
<keyword evidence="11" id="KW-0479">Metal-binding</keyword>
<keyword evidence="14" id="KW-1185">Reference proteome</keyword>
<dbReference type="AlphaFoldDB" id="A0A0L0BX34"/>
<evidence type="ECO:0000256" key="3">
    <source>
        <dbReference type="ARBA" id="ARBA00022448"/>
    </source>
</evidence>
<dbReference type="GO" id="GO:0006099">
    <property type="term" value="P:tricarboxylic acid cycle"/>
    <property type="evidence" value="ECO:0007669"/>
    <property type="project" value="TreeGrafter"/>
</dbReference>
<keyword evidence="9 12" id="KW-0472">Membrane</keyword>
<evidence type="ECO:0000313" key="14">
    <source>
        <dbReference type="Proteomes" id="UP000037069"/>
    </source>
</evidence>
<protein>
    <submittedName>
        <fullName evidence="13">Putative succinate dehydrogenase [ubiquinone] cytochrome b small subunit, mitochondrial</fullName>
    </submittedName>
</protein>
<keyword evidence="3" id="KW-0813">Transport</keyword>
<keyword evidence="4 12" id="KW-0812">Transmembrane</keyword>
<dbReference type="GO" id="GO:0006121">
    <property type="term" value="P:mitochondrial electron transport, succinate to ubiquinone"/>
    <property type="evidence" value="ECO:0007669"/>
    <property type="project" value="TreeGrafter"/>
</dbReference>
<keyword evidence="7 12" id="KW-1133">Transmembrane helix</keyword>
<evidence type="ECO:0000256" key="2">
    <source>
        <dbReference type="ARBA" id="ARBA00007294"/>
    </source>
</evidence>
<evidence type="ECO:0000256" key="7">
    <source>
        <dbReference type="ARBA" id="ARBA00022989"/>
    </source>
</evidence>
<evidence type="ECO:0000256" key="5">
    <source>
        <dbReference type="ARBA" id="ARBA00022792"/>
    </source>
</evidence>
<evidence type="ECO:0000256" key="11">
    <source>
        <dbReference type="PIRSR" id="PIRSR607992-2"/>
    </source>
</evidence>
<organism evidence="13 14">
    <name type="scientific">Lucilia cuprina</name>
    <name type="common">Green bottle fly</name>
    <name type="synonym">Australian sheep blowfly</name>
    <dbReference type="NCBI Taxonomy" id="7375"/>
    <lineage>
        <taxon>Eukaryota</taxon>
        <taxon>Metazoa</taxon>
        <taxon>Ecdysozoa</taxon>
        <taxon>Arthropoda</taxon>
        <taxon>Hexapoda</taxon>
        <taxon>Insecta</taxon>
        <taxon>Pterygota</taxon>
        <taxon>Neoptera</taxon>
        <taxon>Endopterygota</taxon>
        <taxon>Diptera</taxon>
        <taxon>Brachycera</taxon>
        <taxon>Muscomorpha</taxon>
        <taxon>Oestroidea</taxon>
        <taxon>Calliphoridae</taxon>
        <taxon>Luciliinae</taxon>
        <taxon>Lucilia</taxon>
    </lineage>
</organism>
<gene>
    <name evidence="13" type="ORF">FF38_01299</name>
</gene>
<comment type="similarity">
    <text evidence="2">Belongs to the CybS family.</text>
</comment>
<feature type="transmembrane region" description="Helical" evidence="12">
    <location>
        <begin position="261"/>
        <end position="283"/>
    </location>
</feature>
<keyword evidence="11" id="KW-0408">Iron</keyword>
<evidence type="ECO:0000256" key="6">
    <source>
        <dbReference type="ARBA" id="ARBA00022946"/>
    </source>
</evidence>
<evidence type="ECO:0000256" key="9">
    <source>
        <dbReference type="ARBA" id="ARBA00023136"/>
    </source>
</evidence>
<feature type="transmembrane region" description="Helical" evidence="12">
    <location>
        <begin position="138"/>
        <end position="159"/>
    </location>
</feature>
<keyword evidence="13" id="KW-0830">Ubiquinone</keyword>
<dbReference type="FunFam" id="1.20.1300.10:FF:000017">
    <property type="entry name" value="Succinate dehydrogenase [ubiquinone] cytochrome b small subunit"/>
    <property type="match status" value="1"/>
</dbReference>